<dbReference type="HAMAP" id="MF_01876">
    <property type="entry name" value="PsiMP_glycosidase"/>
    <property type="match status" value="1"/>
</dbReference>
<dbReference type="AlphaFoldDB" id="A0AAX4KU31"/>
<dbReference type="Gene3D" id="3.40.1790.10">
    <property type="entry name" value="Indigoidine synthase domain"/>
    <property type="match status" value="1"/>
</dbReference>
<dbReference type="Pfam" id="PF04227">
    <property type="entry name" value="Indigoidine_A"/>
    <property type="match status" value="1"/>
</dbReference>
<dbReference type="GeneID" id="91105712"/>
<evidence type="ECO:0000313" key="10">
    <source>
        <dbReference type="Proteomes" id="UP001358614"/>
    </source>
</evidence>
<dbReference type="SUPFAM" id="SSF53613">
    <property type="entry name" value="Ribokinase-like"/>
    <property type="match status" value="1"/>
</dbReference>
<dbReference type="EMBL" id="CP144090">
    <property type="protein sequence ID" value="WWD08798.1"/>
    <property type="molecule type" value="Genomic_DNA"/>
</dbReference>
<dbReference type="PANTHER" id="PTHR42909">
    <property type="entry name" value="ZGC:136858"/>
    <property type="match status" value="1"/>
</dbReference>
<gene>
    <name evidence="9" type="ORF">V865_006911</name>
</gene>
<dbReference type="GO" id="GO:0016301">
    <property type="term" value="F:kinase activity"/>
    <property type="evidence" value="ECO:0007669"/>
    <property type="project" value="UniProtKB-KW"/>
</dbReference>
<accession>A0AAX4KU31</accession>
<keyword evidence="4" id="KW-0378">Hydrolase</keyword>
<protein>
    <recommendedName>
        <fullName evidence="8">Carbohydrate kinase PfkB domain-containing protein</fullName>
    </recommendedName>
</protein>
<dbReference type="Gene3D" id="3.40.1190.20">
    <property type="match status" value="2"/>
</dbReference>
<evidence type="ECO:0000256" key="3">
    <source>
        <dbReference type="ARBA" id="ARBA00022777"/>
    </source>
</evidence>
<dbReference type="GO" id="GO:0046872">
    <property type="term" value="F:metal ion binding"/>
    <property type="evidence" value="ECO:0007669"/>
    <property type="project" value="UniProtKB-KW"/>
</dbReference>
<dbReference type="GO" id="GO:0005737">
    <property type="term" value="C:cytoplasm"/>
    <property type="evidence" value="ECO:0007669"/>
    <property type="project" value="TreeGrafter"/>
</dbReference>
<dbReference type="RefSeq" id="XP_066086765.1">
    <property type="nucleotide sequence ID" value="XM_066230668.1"/>
</dbReference>
<dbReference type="GO" id="GO:0016798">
    <property type="term" value="F:hydrolase activity, acting on glycosyl bonds"/>
    <property type="evidence" value="ECO:0007669"/>
    <property type="project" value="UniProtKB-KW"/>
</dbReference>
<dbReference type="Proteomes" id="UP001358614">
    <property type="component" value="Chromosome 2"/>
</dbReference>
<evidence type="ECO:0000313" key="9">
    <source>
        <dbReference type="EMBL" id="WWD08798.1"/>
    </source>
</evidence>
<dbReference type="PROSITE" id="PS00584">
    <property type="entry name" value="PFKB_KINASES_2"/>
    <property type="match status" value="1"/>
</dbReference>
<keyword evidence="7" id="KW-0326">Glycosidase</keyword>
<keyword evidence="5" id="KW-0464">Manganese</keyword>
<dbReference type="InterPro" id="IPR011611">
    <property type="entry name" value="PfkB_dom"/>
</dbReference>
<keyword evidence="1" id="KW-0808">Transferase</keyword>
<dbReference type="GO" id="GO:0004730">
    <property type="term" value="F:pseudouridylate synthase activity"/>
    <property type="evidence" value="ECO:0007669"/>
    <property type="project" value="InterPro"/>
</dbReference>
<name>A0AAX4KU31_9TREE</name>
<dbReference type="Pfam" id="PF00294">
    <property type="entry name" value="PfkB"/>
    <property type="match status" value="1"/>
</dbReference>
<feature type="domain" description="Carbohydrate kinase PfkB" evidence="8">
    <location>
        <begin position="735"/>
        <end position="773"/>
    </location>
</feature>
<reference evidence="9 10" key="1">
    <citation type="submission" date="2024-01" db="EMBL/GenBank/DDBJ databases">
        <title>Comparative genomics of Cryptococcus and Kwoniella reveals pathogenesis evolution and contrasting modes of karyotype evolution via chromosome fusion or intercentromeric recombination.</title>
        <authorList>
            <person name="Coelho M.A."/>
            <person name="David-Palma M."/>
            <person name="Shea T."/>
            <person name="Bowers K."/>
            <person name="McGinley-Smith S."/>
            <person name="Mohammad A.W."/>
            <person name="Gnirke A."/>
            <person name="Yurkov A.M."/>
            <person name="Nowrousian M."/>
            <person name="Sun S."/>
            <person name="Cuomo C.A."/>
            <person name="Heitman J."/>
        </authorList>
    </citation>
    <scope>NUCLEOTIDE SEQUENCE [LARGE SCALE GENOMIC DNA]</scope>
    <source>
        <strain evidence="9 10">PYCC6329</strain>
    </source>
</reference>
<dbReference type="KEGG" id="ker:91105712"/>
<evidence type="ECO:0000256" key="1">
    <source>
        <dbReference type="ARBA" id="ARBA00022679"/>
    </source>
</evidence>
<proteinExistence type="inferred from homology"/>
<dbReference type="PANTHER" id="PTHR42909:SF1">
    <property type="entry name" value="CARBOHYDRATE KINASE PFKB DOMAIN-CONTAINING PROTEIN"/>
    <property type="match status" value="1"/>
</dbReference>
<keyword evidence="2" id="KW-0479">Metal-binding</keyword>
<dbReference type="InterPro" id="IPR029056">
    <property type="entry name" value="Ribokinase-like"/>
</dbReference>
<evidence type="ECO:0000256" key="5">
    <source>
        <dbReference type="ARBA" id="ARBA00023211"/>
    </source>
</evidence>
<keyword evidence="10" id="KW-1185">Reference proteome</keyword>
<keyword evidence="6" id="KW-0456">Lyase</keyword>
<dbReference type="InterPro" id="IPR007342">
    <property type="entry name" value="PsuG"/>
</dbReference>
<dbReference type="InterPro" id="IPR002173">
    <property type="entry name" value="Carboh/pur_kinase_PfkB_CS"/>
</dbReference>
<evidence type="ECO:0000256" key="2">
    <source>
        <dbReference type="ARBA" id="ARBA00022723"/>
    </source>
</evidence>
<dbReference type="SUPFAM" id="SSF110581">
    <property type="entry name" value="Indigoidine synthase A-like"/>
    <property type="match status" value="1"/>
</dbReference>
<evidence type="ECO:0000256" key="7">
    <source>
        <dbReference type="ARBA" id="ARBA00023295"/>
    </source>
</evidence>
<organism evidence="9 10">
    <name type="scientific">Kwoniella europaea PYCC6329</name>
    <dbReference type="NCBI Taxonomy" id="1423913"/>
    <lineage>
        <taxon>Eukaryota</taxon>
        <taxon>Fungi</taxon>
        <taxon>Dikarya</taxon>
        <taxon>Basidiomycota</taxon>
        <taxon>Agaricomycotina</taxon>
        <taxon>Tremellomycetes</taxon>
        <taxon>Tremellales</taxon>
        <taxon>Cryptococcaceae</taxon>
        <taxon>Kwoniella</taxon>
    </lineage>
</organism>
<evidence type="ECO:0000259" key="8">
    <source>
        <dbReference type="Pfam" id="PF00294"/>
    </source>
</evidence>
<evidence type="ECO:0000256" key="4">
    <source>
        <dbReference type="ARBA" id="ARBA00022801"/>
    </source>
</evidence>
<dbReference type="InterPro" id="IPR022830">
    <property type="entry name" value="Indigdn_synthA-like"/>
</dbReference>
<keyword evidence="3" id="KW-0418">Kinase</keyword>
<evidence type="ECO:0000256" key="6">
    <source>
        <dbReference type="ARBA" id="ARBA00023239"/>
    </source>
</evidence>
<sequence>MFQGDRLQISEEVHDALSTSKPIVALESAIITHGMPHPANLSTASSLETIIRSKGVVPATIALINGKIHVGLTESELIQLSDPQSKISKGAVKVSRRDLGPVISLKKTGGTTVAGTMYIAESLGIKIFVTGGIGGVHRGAESTMDISADLLELGRTPMAVFCAGAKSILDIPRTLEVLETQGVCVASYGDEQDFPAFYTPSSGCQSPWRVGDADAAARLIYTQLSLPTKLSTLLGVPIPSQHAEAGAEVQKSVEQAVRESVELGIDKRGKEVTPWLLKRVGELTGGKALGLNVNLIENNARIGAEVAVKLSEMYRLESEKGDALKYLYSPPSSHNQGTSTLHKPNGQMVEPSLAIGVEETIRPTQSTRPTSIPTPSTKIELPEPSVLVFGSAAIDLTSTSPHTLEPRTTTPGTVFVSPGGVGRNIAEAAQNLLPDHAVQLISAFGTNRAFIPTSHHHHTQGVSNEGLSDSCSVQSELEEADSFGKLLMLELTAAGLRTDGLIGESGKSTAVCSLTLEKNGDLVAGVADMGIVETLSPLTIEDTIRTRSPSMVVFDCNLTEEVVRAILKTCGQLNIPTFCDPTSLPKIPRLTASLLSLLPASPTDSRPLTNISPNILELDHLYNLVGTLSEKSEEIESRSWEYINSLNLGYEWRGKVDNWLSKPDRQWIKDQGIIPKMIRLLPFISSFWLKVSSKGLILLELASSPTRITPHSGDGIVYNIDSKIHRGKYLVLKHYLPPDIAQDEIVSTTGAGDTLVGGLVAGLVNGKAKEDWVGKALEGVKKSLKSRRAVG</sequence>